<keyword evidence="4 6" id="KW-1133">Transmembrane helix</keyword>
<feature type="transmembrane region" description="Helical" evidence="6">
    <location>
        <begin position="37"/>
        <end position="61"/>
    </location>
</feature>
<keyword evidence="5 6" id="KW-0472">Membrane</keyword>
<dbReference type="EMBL" id="SLWQ01000001">
    <property type="protein sequence ID" value="TCO43372.1"/>
    <property type="molecule type" value="Genomic_DNA"/>
</dbReference>
<gene>
    <name evidence="7" type="ORF">EV148_101796</name>
</gene>
<feature type="transmembrane region" description="Helical" evidence="6">
    <location>
        <begin position="133"/>
        <end position="154"/>
    </location>
</feature>
<dbReference type="Pfam" id="PF01169">
    <property type="entry name" value="GDT1"/>
    <property type="match status" value="2"/>
</dbReference>
<dbReference type="PANTHER" id="PTHR12608:SF1">
    <property type="entry name" value="TRANSMEMBRANE PROTEIN 165"/>
    <property type="match status" value="1"/>
</dbReference>
<dbReference type="AlphaFoldDB" id="A0A4R2IGL4"/>
<keyword evidence="8" id="KW-1185">Reference proteome</keyword>
<comment type="subcellular location">
    <subcellularLocation>
        <location evidence="1 6">Membrane</location>
        <topology evidence="1 6">Multi-pass membrane protein</topology>
    </subcellularLocation>
</comment>
<reference evidence="7 8" key="1">
    <citation type="journal article" date="2015" name="Stand. Genomic Sci.">
        <title>Genomic Encyclopedia of Bacterial and Archaeal Type Strains, Phase III: the genomes of soil and plant-associated and newly described type strains.</title>
        <authorList>
            <person name="Whitman W.B."/>
            <person name="Woyke T."/>
            <person name="Klenk H.P."/>
            <person name="Zhou Y."/>
            <person name="Lilburn T.G."/>
            <person name="Beck B.J."/>
            <person name="De Vos P."/>
            <person name="Vandamme P."/>
            <person name="Eisen J.A."/>
            <person name="Garrity G."/>
            <person name="Hugenholtz P."/>
            <person name="Kyrpides N.C."/>
        </authorList>
    </citation>
    <scope>NUCLEOTIDE SEQUENCE [LARGE SCALE GENOMIC DNA]</scope>
    <source>
        <strain evidence="7 8">A3</strain>
    </source>
</reference>
<sequence length="185" mass="19385">MQTLLVSTAAVAIAEIGDKTQLLSLILAAKYRRPWPICLGILLATLVNHALAGSAGALVAHWLSPQALKWIVALSFFAVALWTLKPDAADEAEAERGAGHGVLVATLVAFFLAEMGDKTQVATVVLAAQYSPLWQVVAGSTLGMLLANVPVVLLGARFASKLPLRAARIGAALLFAALGAWILLR</sequence>
<comment type="similarity">
    <text evidence="2 6">Belongs to the GDT1 family.</text>
</comment>
<dbReference type="RefSeq" id="WP_131993726.1">
    <property type="nucleotide sequence ID" value="NZ_SLWQ01000001.1"/>
</dbReference>
<protein>
    <recommendedName>
        <fullName evidence="6">GDT1 family protein</fullName>
    </recommendedName>
</protein>
<comment type="caution">
    <text evidence="7">The sequence shown here is derived from an EMBL/GenBank/DDBJ whole genome shotgun (WGS) entry which is preliminary data.</text>
</comment>
<evidence type="ECO:0000256" key="4">
    <source>
        <dbReference type="ARBA" id="ARBA00022989"/>
    </source>
</evidence>
<dbReference type="GO" id="GO:0016020">
    <property type="term" value="C:membrane"/>
    <property type="evidence" value="ECO:0007669"/>
    <property type="project" value="UniProtKB-SubCell"/>
</dbReference>
<proteinExistence type="inferred from homology"/>
<dbReference type="Proteomes" id="UP000294862">
    <property type="component" value="Unassembled WGS sequence"/>
</dbReference>
<evidence type="ECO:0000256" key="1">
    <source>
        <dbReference type="ARBA" id="ARBA00004141"/>
    </source>
</evidence>
<dbReference type="OrthoDB" id="9801356at2"/>
<accession>A0A4R2IGL4</accession>
<evidence type="ECO:0000313" key="7">
    <source>
        <dbReference type="EMBL" id="TCO43372.1"/>
    </source>
</evidence>
<evidence type="ECO:0000256" key="2">
    <source>
        <dbReference type="ARBA" id="ARBA00009190"/>
    </source>
</evidence>
<evidence type="ECO:0000256" key="3">
    <source>
        <dbReference type="ARBA" id="ARBA00022692"/>
    </source>
</evidence>
<feature type="transmembrane region" description="Helical" evidence="6">
    <location>
        <begin position="166"/>
        <end position="184"/>
    </location>
</feature>
<keyword evidence="3 6" id="KW-0812">Transmembrane</keyword>
<dbReference type="GO" id="GO:0046873">
    <property type="term" value="F:metal ion transmembrane transporter activity"/>
    <property type="evidence" value="ECO:0007669"/>
    <property type="project" value="InterPro"/>
</dbReference>
<evidence type="ECO:0000256" key="5">
    <source>
        <dbReference type="ARBA" id="ARBA00023136"/>
    </source>
</evidence>
<feature type="transmembrane region" description="Helical" evidence="6">
    <location>
        <begin position="67"/>
        <end position="84"/>
    </location>
</feature>
<evidence type="ECO:0000256" key="6">
    <source>
        <dbReference type="RuleBase" id="RU365102"/>
    </source>
</evidence>
<feature type="transmembrane region" description="Helical" evidence="6">
    <location>
        <begin position="96"/>
        <end position="113"/>
    </location>
</feature>
<name>A0A4R2IGL4_9GAMM</name>
<evidence type="ECO:0000313" key="8">
    <source>
        <dbReference type="Proteomes" id="UP000294862"/>
    </source>
</evidence>
<dbReference type="PANTHER" id="PTHR12608">
    <property type="entry name" value="TRANSMEMBRANE PROTEIN HTP-1 RELATED"/>
    <property type="match status" value="1"/>
</dbReference>
<organism evidence="7 8">
    <name type="scientific">Dokdonella fugitiva</name>
    <dbReference type="NCBI Taxonomy" id="328517"/>
    <lineage>
        <taxon>Bacteria</taxon>
        <taxon>Pseudomonadati</taxon>
        <taxon>Pseudomonadota</taxon>
        <taxon>Gammaproteobacteria</taxon>
        <taxon>Lysobacterales</taxon>
        <taxon>Rhodanobacteraceae</taxon>
        <taxon>Dokdonella</taxon>
    </lineage>
</organism>
<dbReference type="InterPro" id="IPR001727">
    <property type="entry name" value="GDT1-like"/>
</dbReference>